<sequence length="769" mass="86735">MHRSPHSTKARPCGATSGLKQILICVIALLSSGVLRAQGTSADYERAEKMKVAMNTKVYCAPSRFSWQAGKEAFWYARQTPKGKEFVLVNAQKRSRKPAFDQQKLAKELTAALGKPVDAYNLPFNEITFAEEGKALEFIVDGTKWRTPLGSYKLQNLGKAEERNNRYWGDRWSDVGNKPVLSPDKKWEALIKNHNVYIRSVANKKEEYQLSFDGSAGEYYSSNIEWSPDSKKLATNRVRPNKEHLLYLLESSPLDQLQPKLHTRNYLKPGDALPQRAPQLFLVDERRQVPVDPALFGMGQQYDLSNPNWRKSGQAFTVEYNQRGHQVYKVLEVNAETGKVRDLIKEESKTFLDYSGKRFRQDIADGKEIIWTSERDGWNHLYLYDGQTGQVKNQITKGDWVVRRVVHVDEKNRSILFEGSGREAGQDPYLVQYYRVKFDGTGLTALTSENAHHAGTFSSDFRYFVDTYSRVDVPSVTVLRSATDGKVVMELEKADASELQKTGWKAPEVFTAKARDGKTDIWGILVRPTNFDPAKTYPVIEYIYAGPHSSFVPKTFNSGSRHMQELAELGFVVVQLDGMGTSNRSKAFQDVAWKNIKDAGFPDRIAWMKAAAQKYPSLDLTRVGIFGTSAGGQSSAGALLFHPEFYKVAVSSAGCHDNRMDKMWWNEQWMGFPIGPEYAASSNVVNAHKLQGKLMLVLGEMDDNVDPASTLQLVDALIKANKNFDFLMVPGMGHSSGGDYGEHKRRDFFVKHLLGLDPPAWQTNNQEKI</sequence>
<evidence type="ECO:0000313" key="4">
    <source>
        <dbReference type="Proteomes" id="UP000659698"/>
    </source>
</evidence>
<evidence type="ECO:0000259" key="2">
    <source>
        <dbReference type="Pfam" id="PF00930"/>
    </source>
</evidence>
<keyword evidence="4" id="KW-1185">Reference proteome</keyword>
<dbReference type="EMBL" id="JACOAF010000023">
    <property type="protein sequence ID" value="MBC3540134.1"/>
    <property type="molecule type" value="Genomic_DNA"/>
</dbReference>
<comment type="caution">
    <text evidence="3">The sequence shown here is derived from an EMBL/GenBank/DDBJ whole genome shotgun (WGS) entry which is preliminary data.</text>
</comment>
<dbReference type="InterPro" id="IPR001375">
    <property type="entry name" value="Peptidase_S9_cat"/>
</dbReference>
<dbReference type="InterPro" id="IPR029058">
    <property type="entry name" value="AB_hydrolase_fold"/>
</dbReference>
<dbReference type="SUPFAM" id="SSF53474">
    <property type="entry name" value="alpha/beta-Hydrolases"/>
    <property type="match status" value="1"/>
</dbReference>
<dbReference type="Proteomes" id="UP000659698">
    <property type="component" value="Unassembled WGS sequence"/>
</dbReference>
<dbReference type="Gene3D" id="3.40.50.1820">
    <property type="entry name" value="alpha/beta hydrolase"/>
    <property type="match status" value="1"/>
</dbReference>
<accession>A0ABR6VSJ3</accession>
<dbReference type="InterPro" id="IPR002469">
    <property type="entry name" value="Peptidase_S9B_N"/>
</dbReference>
<evidence type="ECO:0000313" key="3">
    <source>
        <dbReference type="EMBL" id="MBC3540134.1"/>
    </source>
</evidence>
<dbReference type="RefSeq" id="WP_186637186.1">
    <property type="nucleotide sequence ID" value="NZ_JACOAF010000023.1"/>
</dbReference>
<feature type="domain" description="Dipeptidylpeptidase IV N-terminal" evidence="2">
    <location>
        <begin position="177"/>
        <end position="474"/>
    </location>
</feature>
<dbReference type="PANTHER" id="PTHR11731">
    <property type="entry name" value="PROTEASE FAMILY S9B,C DIPEPTIDYL-PEPTIDASE IV-RELATED"/>
    <property type="match status" value="1"/>
</dbReference>
<dbReference type="InterPro" id="IPR050278">
    <property type="entry name" value="Serine_Prot_S9B/DPPIV"/>
</dbReference>
<feature type="domain" description="Peptidase S9 prolyl oligopeptidase catalytic" evidence="1">
    <location>
        <begin position="561"/>
        <end position="748"/>
    </location>
</feature>
<evidence type="ECO:0000259" key="1">
    <source>
        <dbReference type="Pfam" id="PF00326"/>
    </source>
</evidence>
<protein>
    <submittedName>
        <fullName evidence="3">DPP IV N-terminal domain-containing protein</fullName>
    </submittedName>
</protein>
<dbReference type="Gene3D" id="2.140.10.30">
    <property type="entry name" value="Dipeptidylpeptidase IV, N-terminal domain"/>
    <property type="match status" value="1"/>
</dbReference>
<reference evidence="3 4" key="1">
    <citation type="journal article" date="2019" name="Int. J. Syst. Evol. Microbiol.">
        <title>Rufibacter sediminis sp. nov., isolated from freshwater lake sediment.</title>
        <authorList>
            <person name="Qu J.H."/>
            <person name="Zhang L.J."/>
            <person name="Fu Y.H."/>
            <person name="Li H.F."/>
        </authorList>
    </citation>
    <scope>NUCLEOTIDE SEQUENCE [LARGE SCALE GENOMIC DNA]</scope>
    <source>
        <strain evidence="3 4">H-1</strain>
    </source>
</reference>
<proteinExistence type="predicted"/>
<dbReference type="Pfam" id="PF00326">
    <property type="entry name" value="Peptidase_S9"/>
    <property type="match status" value="1"/>
</dbReference>
<dbReference type="Pfam" id="PF00930">
    <property type="entry name" value="DPPIV_N"/>
    <property type="match status" value="1"/>
</dbReference>
<gene>
    <name evidence="3" type="ORF">H7U12_10605</name>
</gene>
<name>A0ABR6VSJ3_9BACT</name>
<dbReference type="PANTHER" id="PTHR11731:SF118">
    <property type="entry name" value="BLR1971 PROTEIN"/>
    <property type="match status" value="1"/>
</dbReference>
<dbReference type="SUPFAM" id="SSF82171">
    <property type="entry name" value="DPP6 N-terminal domain-like"/>
    <property type="match status" value="1"/>
</dbReference>
<organism evidence="3 4">
    <name type="scientific">Rufibacter sediminis</name>
    <dbReference type="NCBI Taxonomy" id="2762756"/>
    <lineage>
        <taxon>Bacteria</taxon>
        <taxon>Pseudomonadati</taxon>
        <taxon>Bacteroidota</taxon>
        <taxon>Cytophagia</taxon>
        <taxon>Cytophagales</taxon>
        <taxon>Hymenobacteraceae</taxon>
        <taxon>Rufibacter</taxon>
    </lineage>
</organism>